<feature type="transmembrane region" description="Helical" evidence="2">
    <location>
        <begin position="104"/>
        <end position="126"/>
    </location>
</feature>
<keyword evidence="2" id="KW-0472">Membrane</keyword>
<keyword evidence="2" id="KW-1133">Transmembrane helix</keyword>
<reference evidence="3 4" key="1">
    <citation type="submission" date="2024-07" db="EMBL/GenBank/DDBJ databases">
        <title>Section-level genome sequencing and comparative genomics of Aspergillus sections Usti and Cavernicolus.</title>
        <authorList>
            <consortium name="Lawrence Berkeley National Laboratory"/>
            <person name="Nybo J.L."/>
            <person name="Vesth T.C."/>
            <person name="Theobald S."/>
            <person name="Frisvad J.C."/>
            <person name="Larsen T.O."/>
            <person name="Kjaerboelling I."/>
            <person name="Rothschild-Mancinelli K."/>
            <person name="Lyhne E.K."/>
            <person name="Kogle M.E."/>
            <person name="Barry K."/>
            <person name="Clum A."/>
            <person name="Na H."/>
            <person name="Ledsgaard L."/>
            <person name="Lin J."/>
            <person name="Lipzen A."/>
            <person name="Kuo A."/>
            <person name="Riley R."/>
            <person name="Mondo S."/>
            <person name="Labutti K."/>
            <person name="Haridas S."/>
            <person name="Pangalinan J."/>
            <person name="Salamov A.A."/>
            <person name="Simmons B.A."/>
            <person name="Magnuson J.K."/>
            <person name="Chen J."/>
            <person name="Drula E."/>
            <person name="Henrissat B."/>
            <person name="Wiebenga A."/>
            <person name="Lubbers R.J."/>
            <person name="Gomes A.C."/>
            <person name="Makela M.R."/>
            <person name="Stajich J."/>
            <person name="Grigoriev I.V."/>
            <person name="Mortensen U.H."/>
            <person name="De Vries R.P."/>
            <person name="Baker S.E."/>
            <person name="Andersen M.R."/>
        </authorList>
    </citation>
    <scope>NUCLEOTIDE SEQUENCE [LARGE SCALE GENOMIC DNA]</scope>
    <source>
        <strain evidence="3 4">CBS 123904</strain>
    </source>
</reference>
<feature type="compositionally biased region" description="Low complexity" evidence="1">
    <location>
        <begin position="17"/>
        <end position="31"/>
    </location>
</feature>
<evidence type="ECO:0000313" key="4">
    <source>
        <dbReference type="Proteomes" id="UP001610446"/>
    </source>
</evidence>
<evidence type="ECO:0000313" key="3">
    <source>
        <dbReference type="EMBL" id="KAL2830116.1"/>
    </source>
</evidence>
<evidence type="ECO:0000256" key="2">
    <source>
        <dbReference type="SAM" id="Phobius"/>
    </source>
</evidence>
<comment type="caution">
    <text evidence="3">The sequence shown here is derived from an EMBL/GenBank/DDBJ whole genome shotgun (WGS) entry which is preliminary data.</text>
</comment>
<dbReference type="Proteomes" id="UP001610446">
    <property type="component" value="Unassembled WGS sequence"/>
</dbReference>
<feature type="region of interest" description="Disordered" evidence="1">
    <location>
        <begin position="15"/>
        <end position="35"/>
    </location>
</feature>
<organism evidence="3 4">
    <name type="scientific">Aspergillus pseudoustus</name>
    <dbReference type="NCBI Taxonomy" id="1810923"/>
    <lineage>
        <taxon>Eukaryota</taxon>
        <taxon>Fungi</taxon>
        <taxon>Dikarya</taxon>
        <taxon>Ascomycota</taxon>
        <taxon>Pezizomycotina</taxon>
        <taxon>Eurotiomycetes</taxon>
        <taxon>Eurotiomycetidae</taxon>
        <taxon>Eurotiales</taxon>
        <taxon>Aspergillaceae</taxon>
        <taxon>Aspergillus</taxon>
        <taxon>Aspergillus subgen. Nidulantes</taxon>
    </lineage>
</organism>
<keyword evidence="4" id="KW-1185">Reference proteome</keyword>
<protein>
    <submittedName>
        <fullName evidence="3">Uncharacterized protein</fullName>
    </submittedName>
</protein>
<dbReference type="EMBL" id="JBFXLU010000314">
    <property type="protein sequence ID" value="KAL2830116.1"/>
    <property type="molecule type" value="Genomic_DNA"/>
</dbReference>
<sequence>MDHYLLPLFSRIRPRQTNATSNDSNESNTSNVEITSPNPVYLSGVSHANDTFDPLETTCTNDPPPKYSRNGNDIEMGVLPTYEQAVTSTGASLRRRRDHFKKKFLITLTLVIIFFVMVGCLFGVYYKG</sequence>
<proteinExistence type="predicted"/>
<accession>A0ABR4IQS8</accession>
<name>A0ABR4IQS8_9EURO</name>
<keyword evidence="2" id="KW-0812">Transmembrane</keyword>
<evidence type="ECO:0000256" key="1">
    <source>
        <dbReference type="SAM" id="MobiDB-lite"/>
    </source>
</evidence>
<gene>
    <name evidence="3" type="ORF">BJY01DRAFT_254768</name>
</gene>